<dbReference type="SUPFAM" id="SSF74853">
    <property type="entry name" value="Lamin A/C globular tail domain"/>
    <property type="match status" value="1"/>
</dbReference>
<evidence type="ECO:0000256" key="1">
    <source>
        <dbReference type="ARBA" id="ARBA00022722"/>
    </source>
</evidence>
<dbReference type="PANTHER" id="PTHR12302">
    <property type="entry name" value="EBNA2 BINDING PROTEIN P100"/>
    <property type="match status" value="1"/>
</dbReference>
<comment type="caution">
    <text evidence="7">The sequence shown here is derived from an EMBL/GenBank/DDBJ whole genome shotgun (WGS) entry which is preliminary data.</text>
</comment>
<name>A0ABW3HPI0_9BACL</name>
<dbReference type="Gene3D" id="2.60.40.1260">
    <property type="entry name" value="Lamin Tail domain"/>
    <property type="match status" value="1"/>
</dbReference>
<feature type="domain" description="LTD" evidence="6">
    <location>
        <begin position="158"/>
        <end position="291"/>
    </location>
</feature>
<dbReference type="Gene3D" id="2.40.50.90">
    <property type="match status" value="1"/>
</dbReference>
<evidence type="ECO:0000256" key="2">
    <source>
        <dbReference type="ARBA" id="ARBA00022759"/>
    </source>
</evidence>
<dbReference type="InterPro" id="IPR036415">
    <property type="entry name" value="Lamin_tail_dom_sf"/>
</dbReference>
<dbReference type="PROSITE" id="PS50830">
    <property type="entry name" value="TNASE_3"/>
    <property type="match status" value="1"/>
</dbReference>
<dbReference type="SMART" id="SM00318">
    <property type="entry name" value="SNc"/>
    <property type="match status" value="1"/>
</dbReference>
<dbReference type="PANTHER" id="PTHR12302:SF3">
    <property type="entry name" value="SERINE_THREONINE-PROTEIN KINASE 31"/>
    <property type="match status" value="1"/>
</dbReference>
<organism evidence="7 8">
    <name type="scientific">Paenibacillus chungangensis</name>
    <dbReference type="NCBI Taxonomy" id="696535"/>
    <lineage>
        <taxon>Bacteria</taxon>
        <taxon>Bacillati</taxon>
        <taxon>Bacillota</taxon>
        <taxon>Bacilli</taxon>
        <taxon>Bacillales</taxon>
        <taxon>Paenibacillaceae</taxon>
        <taxon>Paenibacillus</taxon>
    </lineage>
</organism>
<accession>A0ABW3HPI0</accession>
<evidence type="ECO:0000256" key="3">
    <source>
        <dbReference type="ARBA" id="ARBA00022801"/>
    </source>
</evidence>
<evidence type="ECO:0000259" key="6">
    <source>
        <dbReference type="PROSITE" id="PS51841"/>
    </source>
</evidence>
<dbReference type="Proteomes" id="UP001596989">
    <property type="component" value="Unassembled WGS sequence"/>
</dbReference>
<evidence type="ECO:0000313" key="7">
    <source>
        <dbReference type="EMBL" id="MFD0959359.1"/>
    </source>
</evidence>
<evidence type="ECO:0000313" key="8">
    <source>
        <dbReference type="Proteomes" id="UP001596989"/>
    </source>
</evidence>
<evidence type="ECO:0000256" key="4">
    <source>
        <dbReference type="SAM" id="SignalP"/>
    </source>
</evidence>
<feature type="signal peptide" evidence="4">
    <location>
        <begin position="1"/>
        <end position="19"/>
    </location>
</feature>
<gene>
    <name evidence="7" type="ORF">ACFQ2I_08145</name>
</gene>
<proteinExistence type="predicted"/>
<sequence length="291" mass="32492">MIKYLRIALLLVLASAAMMGCSLTSGQTSQVAKSNTWYEVADYVDGDTFKVKVGDEMETIRLLYIDTPEINKSNTPAEPYGPEAAAYTRKLLQESGEVRLAFDKELKDRYERTLAIVELKDGQILNEQLLRQGLAKVLIIEPNVKMENIYKQLEQEAKGNKAGLWNSGKEASIPEVHVKKATDTGLLMEVDKPAELVTIANTTSSPIDLEDWKLVSVRGNQTYTFDAIELPPGGKVTVKSGKNKATGNEAMPDEGTQMLIWEVDNVWNNYEEDPAELYNDKNELAAIWEDK</sequence>
<keyword evidence="2" id="KW-0255">Endonuclease</keyword>
<keyword evidence="1" id="KW-0540">Nuclease</keyword>
<dbReference type="PROSITE" id="PS51257">
    <property type="entry name" value="PROKAR_LIPOPROTEIN"/>
    <property type="match status" value="1"/>
</dbReference>
<reference evidence="8" key="1">
    <citation type="journal article" date="2019" name="Int. J. Syst. Evol. Microbiol.">
        <title>The Global Catalogue of Microorganisms (GCM) 10K type strain sequencing project: providing services to taxonomists for standard genome sequencing and annotation.</title>
        <authorList>
            <consortium name="The Broad Institute Genomics Platform"/>
            <consortium name="The Broad Institute Genome Sequencing Center for Infectious Disease"/>
            <person name="Wu L."/>
            <person name="Ma J."/>
        </authorList>
    </citation>
    <scope>NUCLEOTIDE SEQUENCE [LARGE SCALE GENOMIC DNA]</scope>
    <source>
        <strain evidence="8">CCUG 59129</strain>
    </source>
</reference>
<dbReference type="Pfam" id="PF00565">
    <property type="entry name" value="SNase"/>
    <property type="match status" value="1"/>
</dbReference>
<dbReference type="RefSeq" id="WP_377563465.1">
    <property type="nucleotide sequence ID" value="NZ_JBHTJZ010000009.1"/>
</dbReference>
<dbReference type="InterPro" id="IPR001322">
    <property type="entry name" value="Lamin_tail_dom"/>
</dbReference>
<protein>
    <submittedName>
        <fullName evidence="7">Thermonuclease family protein</fullName>
    </submittedName>
</protein>
<keyword evidence="8" id="KW-1185">Reference proteome</keyword>
<dbReference type="InterPro" id="IPR035437">
    <property type="entry name" value="SNase_OB-fold_sf"/>
</dbReference>
<keyword evidence="3" id="KW-0378">Hydrolase</keyword>
<dbReference type="Pfam" id="PF00932">
    <property type="entry name" value="LTD"/>
    <property type="match status" value="1"/>
</dbReference>
<feature type="chain" id="PRO_5045300025" evidence="4">
    <location>
        <begin position="20"/>
        <end position="291"/>
    </location>
</feature>
<evidence type="ECO:0000259" key="5">
    <source>
        <dbReference type="PROSITE" id="PS50830"/>
    </source>
</evidence>
<keyword evidence="4" id="KW-0732">Signal</keyword>
<feature type="domain" description="TNase-like" evidence="5">
    <location>
        <begin position="34"/>
        <end position="167"/>
    </location>
</feature>
<dbReference type="SUPFAM" id="SSF50199">
    <property type="entry name" value="Staphylococcal nuclease"/>
    <property type="match status" value="1"/>
</dbReference>
<dbReference type="EMBL" id="JBHTJZ010000009">
    <property type="protein sequence ID" value="MFD0959359.1"/>
    <property type="molecule type" value="Genomic_DNA"/>
</dbReference>
<dbReference type="InterPro" id="IPR016071">
    <property type="entry name" value="Staphylococal_nuclease_OB-fold"/>
</dbReference>
<dbReference type="PROSITE" id="PS51841">
    <property type="entry name" value="LTD"/>
    <property type="match status" value="1"/>
</dbReference>